<dbReference type="Proteomes" id="UP000554482">
    <property type="component" value="Unassembled WGS sequence"/>
</dbReference>
<reference evidence="1 2" key="1">
    <citation type="submission" date="2020-06" db="EMBL/GenBank/DDBJ databases">
        <title>Transcriptomic and genomic resources for Thalictrum thalictroides and T. hernandezii: Facilitating candidate gene discovery in an emerging model plant lineage.</title>
        <authorList>
            <person name="Arias T."/>
            <person name="Riano-Pachon D.M."/>
            <person name="Di Stilio V.S."/>
        </authorList>
    </citation>
    <scope>NUCLEOTIDE SEQUENCE [LARGE SCALE GENOMIC DNA]</scope>
    <source>
        <strain evidence="2">cv. WT478/WT964</strain>
        <tissue evidence="1">Leaves</tissue>
    </source>
</reference>
<evidence type="ECO:0000313" key="1">
    <source>
        <dbReference type="EMBL" id="KAF5200970.1"/>
    </source>
</evidence>
<keyword evidence="2" id="KW-1185">Reference proteome</keyword>
<accession>A0A7J6WWN1</accession>
<name>A0A7J6WWN1_THATH</name>
<proteinExistence type="predicted"/>
<dbReference type="EMBL" id="JABWDY010010052">
    <property type="protein sequence ID" value="KAF5200970.1"/>
    <property type="molecule type" value="Genomic_DNA"/>
</dbReference>
<dbReference type="AlphaFoldDB" id="A0A7J6WWN1"/>
<sequence>MASASNASDANGVEAVIGRVFAAVRRSLCTHHMDSFRSLADNLNGFARYVAASEPAFQEQVLSFFPNSPYKIDREAWVRFEEWLLTRSGQRVIDFCLSWGCYGRYVFRVCPACVNLVGLPVAIEEISDATEDSVSVEVGLEVNEADLGEEDAVDIIGSSSEDDEEVPGMLEIINILRNWIEGHVFRAVERSLCNEHFVGFQAFHHDLVDFSHLLALSTNTAIDHALTFFPPHPKKIGRTNWIQLENWMSYGLGAPFKGICQAWCMYGRSQILHCLACRACSRTPAPDEDAGPLFPDWNFGEPANAVALADAEDHGAADEPHVVPAE</sequence>
<comment type="caution">
    <text evidence="1">The sequence shown here is derived from an EMBL/GenBank/DDBJ whole genome shotgun (WGS) entry which is preliminary data.</text>
</comment>
<protein>
    <submittedName>
        <fullName evidence="1">Uncharacterized protein</fullName>
    </submittedName>
</protein>
<gene>
    <name evidence="1" type="ORF">FRX31_009444</name>
</gene>
<organism evidence="1 2">
    <name type="scientific">Thalictrum thalictroides</name>
    <name type="common">Rue-anemone</name>
    <name type="synonym">Anemone thalictroides</name>
    <dbReference type="NCBI Taxonomy" id="46969"/>
    <lineage>
        <taxon>Eukaryota</taxon>
        <taxon>Viridiplantae</taxon>
        <taxon>Streptophyta</taxon>
        <taxon>Embryophyta</taxon>
        <taxon>Tracheophyta</taxon>
        <taxon>Spermatophyta</taxon>
        <taxon>Magnoliopsida</taxon>
        <taxon>Ranunculales</taxon>
        <taxon>Ranunculaceae</taxon>
        <taxon>Thalictroideae</taxon>
        <taxon>Thalictrum</taxon>
    </lineage>
</organism>
<evidence type="ECO:0000313" key="2">
    <source>
        <dbReference type="Proteomes" id="UP000554482"/>
    </source>
</evidence>